<keyword evidence="6" id="KW-1185">Reference proteome</keyword>
<evidence type="ECO:0000313" key="5">
    <source>
        <dbReference type="EMBL" id="OWZ83330.1"/>
    </source>
</evidence>
<dbReference type="GO" id="GO:0003700">
    <property type="term" value="F:DNA-binding transcription factor activity"/>
    <property type="evidence" value="ECO:0007669"/>
    <property type="project" value="InterPro"/>
</dbReference>
<dbReference type="InterPro" id="IPR001845">
    <property type="entry name" value="HTH_ArsR_DNA-bd_dom"/>
</dbReference>
<dbReference type="InterPro" id="IPR036390">
    <property type="entry name" value="WH_DNA-bd_sf"/>
</dbReference>
<dbReference type="InterPro" id="IPR036388">
    <property type="entry name" value="WH-like_DNA-bd_sf"/>
</dbReference>
<dbReference type="Gene3D" id="1.10.10.10">
    <property type="entry name" value="Winged helix-like DNA-binding domain superfamily/Winged helix DNA-binding domain"/>
    <property type="match status" value="1"/>
</dbReference>
<dbReference type="InterPro" id="IPR011991">
    <property type="entry name" value="ArsR-like_HTH"/>
</dbReference>
<dbReference type="SUPFAM" id="SSF46785">
    <property type="entry name" value="Winged helix' DNA-binding domain"/>
    <property type="match status" value="1"/>
</dbReference>
<keyword evidence="2" id="KW-0238">DNA-binding</keyword>
<dbReference type="InterPro" id="IPR051081">
    <property type="entry name" value="HTH_MetalResp_TranReg"/>
</dbReference>
<dbReference type="Pfam" id="PF01022">
    <property type="entry name" value="HTH_5"/>
    <property type="match status" value="1"/>
</dbReference>
<dbReference type="PROSITE" id="PS50987">
    <property type="entry name" value="HTH_ARSR_2"/>
    <property type="match status" value="1"/>
</dbReference>
<comment type="caution">
    <text evidence="5">The sequence shown here is derived from an EMBL/GenBank/DDBJ whole genome shotgun (WGS) entry which is preliminary data.</text>
</comment>
<evidence type="ECO:0000256" key="1">
    <source>
        <dbReference type="ARBA" id="ARBA00023015"/>
    </source>
</evidence>
<proteinExistence type="predicted"/>
<dbReference type="NCBIfam" id="NF033788">
    <property type="entry name" value="HTH_metalloreg"/>
    <property type="match status" value="1"/>
</dbReference>
<dbReference type="Proteomes" id="UP000214588">
    <property type="component" value="Unassembled WGS sequence"/>
</dbReference>
<name>A0A226BYX2_9FIRM</name>
<evidence type="ECO:0000259" key="4">
    <source>
        <dbReference type="PROSITE" id="PS50987"/>
    </source>
</evidence>
<reference evidence="5 6" key="1">
    <citation type="submission" date="2017-06" db="EMBL/GenBank/DDBJ databases">
        <title>Draft Genome Sequence of Natranaerobius trueperi halophilic, alkalithermophilic bacteria from soda lakes.</title>
        <authorList>
            <person name="Zhao B."/>
        </authorList>
    </citation>
    <scope>NUCLEOTIDE SEQUENCE [LARGE SCALE GENOMIC DNA]</scope>
    <source>
        <strain evidence="5 6">DSM 18760</strain>
    </source>
</reference>
<dbReference type="GO" id="GO:0003677">
    <property type="term" value="F:DNA binding"/>
    <property type="evidence" value="ECO:0007669"/>
    <property type="project" value="UniProtKB-KW"/>
</dbReference>
<keyword evidence="3" id="KW-0804">Transcription</keyword>
<feature type="domain" description="HTH arsR-type" evidence="4">
    <location>
        <begin position="1"/>
        <end position="90"/>
    </location>
</feature>
<dbReference type="SMART" id="SM00418">
    <property type="entry name" value="HTH_ARSR"/>
    <property type="match status" value="1"/>
</dbReference>
<accession>A0A226BYX2</accession>
<dbReference type="RefSeq" id="WP_089024002.1">
    <property type="nucleotide sequence ID" value="NZ_NIQC01000021.1"/>
</dbReference>
<sequence length="100" mass="11339">MNNIAETFKALGDQNRLEILSLLSDSELCVCEVMAKMDMSQSTASHHLKVLKNLNLIKSRKAGKWIFYCVDKESVEGLQLKVDEIFASLAIEPDKRDPKR</sequence>
<keyword evidence="1" id="KW-0805">Transcription regulation</keyword>
<dbReference type="AlphaFoldDB" id="A0A226BYX2"/>
<dbReference type="OrthoDB" id="9798835at2"/>
<dbReference type="PANTHER" id="PTHR33154:SF33">
    <property type="entry name" value="TRANSCRIPTIONAL REPRESSOR SDPR"/>
    <property type="match status" value="1"/>
</dbReference>
<dbReference type="PANTHER" id="PTHR33154">
    <property type="entry name" value="TRANSCRIPTIONAL REGULATOR, ARSR FAMILY"/>
    <property type="match status" value="1"/>
</dbReference>
<evidence type="ECO:0000256" key="3">
    <source>
        <dbReference type="ARBA" id="ARBA00023163"/>
    </source>
</evidence>
<gene>
    <name evidence="5" type="ORF">CDO51_09345</name>
</gene>
<evidence type="ECO:0000256" key="2">
    <source>
        <dbReference type="ARBA" id="ARBA00023125"/>
    </source>
</evidence>
<organism evidence="5 6">
    <name type="scientific">Natranaerobius trueperi</name>
    <dbReference type="NCBI Taxonomy" id="759412"/>
    <lineage>
        <taxon>Bacteria</taxon>
        <taxon>Bacillati</taxon>
        <taxon>Bacillota</taxon>
        <taxon>Clostridia</taxon>
        <taxon>Natranaerobiales</taxon>
        <taxon>Natranaerobiaceae</taxon>
        <taxon>Natranaerobius</taxon>
    </lineage>
</organism>
<dbReference type="CDD" id="cd00090">
    <property type="entry name" value="HTH_ARSR"/>
    <property type="match status" value="1"/>
</dbReference>
<dbReference type="EMBL" id="NIQC01000021">
    <property type="protein sequence ID" value="OWZ83330.1"/>
    <property type="molecule type" value="Genomic_DNA"/>
</dbReference>
<evidence type="ECO:0000313" key="6">
    <source>
        <dbReference type="Proteomes" id="UP000214588"/>
    </source>
</evidence>
<protein>
    <submittedName>
        <fullName evidence="5">Transcriptional regulator</fullName>
    </submittedName>
</protein>
<dbReference type="PRINTS" id="PR00778">
    <property type="entry name" value="HTHARSR"/>
</dbReference>